<keyword evidence="4" id="KW-1133">Transmembrane helix</keyword>
<dbReference type="EMBL" id="CM001883">
    <property type="protein sequence ID" value="EOY11729.1"/>
    <property type="molecule type" value="Genomic_DNA"/>
</dbReference>
<feature type="transmembrane region" description="Helical" evidence="4">
    <location>
        <begin position="6"/>
        <end position="26"/>
    </location>
</feature>
<dbReference type="Gramene" id="EOY11729">
    <property type="protein sequence ID" value="EOY11729"/>
    <property type="gene ID" value="TCM_026813"/>
</dbReference>
<evidence type="ECO:0000259" key="5">
    <source>
        <dbReference type="Pfam" id="PF12708"/>
    </source>
</evidence>
<dbReference type="PANTHER" id="PTHR31375">
    <property type="match status" value="1"/>
</dbReference>
<evidence type="ECO:0000256" key="1">
    <source>
        <dbReference type="ARBA" id="ARBA00004613"/>
    </source>
</evidence>
<dbReference type="eggNOG" id="ENOG502QPYK">
    <property type="taxonomic scope" value="Eukaryota"/>
</dbReference>
<dbReference type="InterPro" id="IPR011050">
    <property type="entry name" value="Pectin_lyase_fold/virulence"/>
</dbReference>
<dbReference type="InterPro" id="IPR012334">
    <property type="entry name" value="Pectin_lyas_fold"/>
</dbReference>
<keyword evidence="6" id="KW-0456">Lyase</keyword>
<keyword evidence="4" id="KW-0812">Transmembrane</keyword>
<gene>
    <name evidence="6" type="ORF">TCM_026813</name>
</gene>
<dbReference type="GO" id="GO:0005576">
    <property type="term" value="C:extracellular region"/>
    <property type="evidence" value="ECO:0007669"/>
    <property type="project" value="UniProtKB-SubCell"/>
</dbReference>
<dbReference type="Proteomes" id="UP000026915">
    <property type="component" value="Chromosome 5"/>
</dbReference>
<dbReference type="Pfam" id="PF12708">
    <property type="entry name" value="Pect-lyase_RHGA_epim"/>
    <property type="match status" value="1"/>
</dbReference>
<dbReference type="STRING" id="3641.A0A061FB86"/>
<accession>A0A061FB86</accession>
<evidence type="ECO:0000313" key="6">
    <source>
        <dbReference type="EMBL" id="EOY11729.1"/>
    </source>
</evidence>
<evidence type="ECO:0000256" key="4">
    <source>
        <dbReference type="SAM" id="Phobius"/>
    </source>
</evidence>
<dbReference type="HOGENOM" id="CLU_138219_0_0_1"/>
<keyword evidence="4" id="KW-0472">Membrane</keyword>
<sequence length="163" mass="17903">MPGHQVFLLLFSISSSFLLISIQSRYHRHTDKKQFRIVSHISIPPLPAPEAAAASPGYNAKSPNNPSSVFNVLDFGAVGDGITDDTQAFKLAWDMACQAESAVLLVPDGHSFMLQSTIFTGPCKTDDFVFQIDGTRMPPDGPDSWPRNISKPQLLAHNYVDRC</sequence>
<evidence type="ECO:0000313" key="7">
    <source>
        <dbReference type="Proteomes" id="UP000026915"/>
    </source>
</evidence>
<reference evidence="6 7" key="1">
    <citation type="journal article" date="2013" name="Genome Biol.">
        <title>The genome sequence of the most widely cultivated cacao type and its use to identify candidate genes regulating pod color.</title>
        <authorList>
            <person name="Motamayor J.C."/>
            <person name="Mockaitis K."/>
            <person name="Schmutz J."/>
            <person name="Haiminen N."/>
            <person name="Iii D.L."/>
            <person name="Cornejo O."/>
            <person name="Findley S.D."/>
            <person name="Zheng P."/>
            <person name="Utro F."/>
            <person name="Royaert S."/>
            <person name="Saski C."/>
            <person name="Jenkins J."/>
            <person name="Podicheti R."/>
            <person name="Zhao M."/>
            <person name="Scheffler B.E."/>
            <person name="Stack J.C."/>
            <person name="Feltus F.A."/>
            <person name="Mustiga G.M."/>
            <person name="Amores F."/>
            <person name="Phillips W."/>
            <person name="Marelli J.P."/>
            <person name="May G.D."/>
            <person name="Shapiro H."/>
            <person name="Ma J."/>
            <person name="Bustamante C.D."/>
            <person name="Schnell R.J."/>
            <person name="Main D."/>
            <person name="Gilbert D."/>
            <person name="Parida L."/>
            <person name="Kuhn D.N."/>
        </authorList>
    </citation>
    <scope>NUCLEOTIDE SEQUENCE [LARGE SCALE GENOMIC DNA]</scope>
    <source>
        <strain evidence="7">cv. Matina 1-6</strain>
    </source>
</reference>
<keyword evidence="7" id="KW-1185">Reference proteome</keyword>
<dbReference type="Gene3D" id="2.160.20.10">
    <property type="entry name" value="Single-stranded right-handed beta-helix, Pectin lyase-like"/>
    <property type="match status" value="1"/>
</dbReference>
<dbReference type="InterPro" id="IPR024535">
    <property type="entry name" value="RHGA/B-epi-like_pectate_lyase"/>
</dbReference>
<dbReference type="GO" id="GO:0071555">
    <property type="term" value="P:cell wall organization"/>
    <property type="evidence" value="ECO:0007669"/>
    <property type="project" value="UniProtKB-KW"/>
</dbReference>
<feature type="domain" description="Rhamnogalacturonase A/B/Epimerase-like pectate lyase" evidence="5">
    <location>
        <begin position="70"/>
        <end position="118"/>
    </location>
</feature>
<protein>
    <submittedName>
        <fullName evidence="6">Pectin lyase-like superfamily protein, putative</fullName>
    </submittedName>
</protein>
<evidence type="ECO:0000256" key="2">
    <source>
        <dbReference type="ARBA" id="ARBA00022525"/>
    </source>
</evidence>
<evidence type="ECO:0000256" key="3">
    <source>
        <dbReference type="ARBA" id="ARBA00023316"/>
    </source>
</evidence>
<comment type="subcellular location">
    <subcellularLocation>
        <location evidence="1">Secreted</location>
    </subcellularLocation>
</comment>
<dbReference type="AlphaFoldDB" id="A0A061FB86"/>
<organism evidence="6 7">
    <name type="scientific">Theobroma cacao</name>
    <name type="common">Cacao</name>
    <name type="synonym">Cocoa</name>
    <dbReference type="NCBI Taxonomy" id="3641"/>
    <lineage>
        <taxon>Eukaryota</taxon>
        <taxon>Viridiplantae</taxon>
        <taxon>Streptophyta</taxon>
        <taxon>Embryophyta</taxon>
        <taxon>Tracheophyta</taxon>
        <taxon>Spermatophyta</taxon>
        <taxon>Magnoliopsida</taxon>
        <taxon>eudicotyledons</taxon>
        <taxon>Gunneridae</taxon>
        <taxon>Pentapetalae</taxon>
        <taxon>rosids</taxon>
        <taxon>malvids</taxon>
        <taxon>Malvales</taxon>
        <taxon>Malvaceae</taxon>
        <taxon>Byttnerioideae</taxon>
        <taxon>Theobroma</taxon>
    </lineage>
</organism>
<dbReference type="InParanoid" id="A0A061FB86"/>
<proteinExistence type="predicted"/>
<dbReference type="SUPFAM" id="SSF51126">
    <property type="entry name" value="Pectin lyase-like"/>
    <property type="match status" value="1"/>
</dbReference>
<name>A0A061FB86_THECC</name>
<dbReference type="GO" id="GO:0016829">
    <property type="term" value="F:lyase activity"/>
    <property type="evidence" value="ECO:0007669"/>
    <property type="project" value="UniProtKB-KW"/>
</dbReference>
<keyword evidence="2" id="KW-0964">Secreted</keyword>
<keyword evidence="3" id="KW-0961">Cell wall biogenesis/degradation</keyword>